<reference evidence="3" key="1">
    <citation type="journal article" date="2013" name="Nature">
        <title>Pan genome of the phytoplankton Emiliania underpins its global distribution.</title>
        <authorList>
            <person name="Read B.A."/>
            <person name="Kegel J."/>
            <person name="Klute M.J."/>
            <person name="Kuo A."/>
            <person name="Lefebvre S.C."/>
            <person name="Maumus F."/>
            <person name="Mayer C."/>
            <person name="Miller J."/>
            <person name="Monier A."/>
            <person name="Salamov A."/>
            <person name="Young J."/>
            <person name="Aguilar M."/>
            <person name="Claverie J.M."/>
            <person name="Frickenhaus S."/>
            <person name="Gonzalez K."/>
            <person name="Herman E.K."/>
            <person name="Lin Y.C."/>
            <person name="Napier J."/>
            <person name="Ogata H."/>
            <person name="Sarno A.F."/>
            <person name="Shmutz J."/>
            <person name="Schroeder D."/>
            <person name="de Vargas C."/>
            <person name="Verret F."/>
            <person name="von Dassow P."/>
            <person name="Valentin K."/>
            <person name="Van de Peer Y."/>
            <person name="Wheeler G."/>
            <person name="Dacks J.B."/>
            <person name="Delwiche C.F."/>
            <person name="Dyhrman S.T."/>
            <person name="Glockner G."/>
            <person name="John U."/>
            <person name="Richards T."/>
            <person name="Worden A.Z."/>
            <person name="Zhang X."/>
            <person name="Grigoriev I.V."/>
            <person name="Allen A.E."/>
            <person name="Bidle K."/>
            <person name="Borodovsky M."/>
            <person name="Bowler C."/>
            <person name="Brownlee C."/>
            <person name="Cock J.M."/>
            <person name="Elias M."/>
            <person name="Gladyshev V.N."/>
            <person name="Groth M."/>
            <person name="Guda C."/>
            <person name="Hadaegh A."/>
            <person name="Iglesias-Rodriguez M.D."/>
            <person name="Jenkins J."/>
            <person name="Jones B.M."/>
            <person name="Lawson T."/>
            <person name="Leese F."/>
            <person name="Lindquist E."/>
            <person name="Lobanov A."/>
            <person name="Lomsadze A."/>
            <person name="Malik S.B."/>
            <person name="Marsh M.E."/>
            <person name="Mackinder L."/>
            <person name="Mock T."/>
            <person name="Mueller-Roeber B."/>
            <person name="Pagarete A."/>
            <person name="Parker M."/>
            <person name="Probert I."/>
            <person name="Quesneville H."/>
            <person name="Raines C."/>
            <person name="Rensing S.A."/>
            <person name="Riano-Pachon D.M."/>
            <person name="Richier S."/>
            <person name="Rokitta S."/>
            <person name="Shiraiwa Y."/>
            <person name="Soanes D.M."/>
            <person name="van der Giezen M."/>
            <person name="Wahlund T.M."/>
            <person name="Williams B."/>
            <person name="Wilson W."/>
            <person name="Wolfe G."/>
            <person name="Wurch L.L."/>
        </authorList>
    </citation>
    <scope>NUCLEOTIDE SEQUENCE</scope>
</reference>
<dbReference type="Gene3D" id="3.40.50.150">
    <property type="entry name" value="Vaccinia Virus protein VP39"/>
    <property type="match status" value="1"/>
</dbReference>
<dbReference type="RefSeq" id="XP_005781177.1">
    <property type="nucleotide sequence ID" value="XM_005781120.1"/>
</dbReference>
<dbReference type="PANTHER" id="PTHR34203">
    <property type="entry name" value="METHYLTRANSFERASE, FKBM FAMILY PROTEIN"/>
    <property type="match status" value="1"/>
</dbReference>
<name>A0A0D3JZ13_EMIH1</name>
<dbReference type="AlphaFoldDB" id="A0A0D3JZ13"/>
<accession>A0A0D3JZ13</accession>
<evidence type="ECO:0000313" key="2">
    <source>
        <dbReference type="EnsemblProtists" id="EOD28748"/>
    </source>
</evidence>
<evidence type="ECO:0000259" key="1">
    <source>
        <dbReference type="Pfam" id="PF05050"/>
    </source>
</evidence>
<dbReference type="InterPro" id="IPR029063">
    <property type="entry name" value="SAM-dependent_MTases_sf"/>
</dbReference>
<keyword evidence="3" id="KW-1185">Reference proteome</keyword>
<dbReference type="InterPro" id="IPR052514">
    <property type="entry name" value="SAM-dependent_MTase"/>
</dbReference>
<dbReference type="GeneID" id="17274334"/>
<dbReference type="InterPro" id="IPR006342">
    <property type="entry name" value="FkbM_mtfrase"/>
</dbReference>
<dbReference type="KEGG" id="ehx:EMIHUDRAFT_234566"/>
<sequence length="293" mass="32025">MPAHEEFVARSVTTPSFELLTLNPSVDTMISASVTRTGLWQPSITRVVQALASRHCNQTDGGALAVDVGTNIGYETLMLLMHGCRVIGFEMQDEISALVQQSAARNGVASRLRMLKRAVTDHDDDVLHRSVVTRGNLTTTLDRELRHAGEITLMKMDIQGSEPAALRGATNLLRRGRVRNLILELDPQSFGGVTPAVSLLRNLSSFGFHYVTELPYLQSTLDEFRRPLAAPSVCPLVAGPHDKPGWEATFGEAVAARRDRRGVGFTDLWLSLEPQPITRAARAGAGTRWCTSV</sequence>
<dbReference type="PaxDb" id="2903-EOD28748"/>
<dbReference type="HOGENOM" id="CLU_951359_0_0_1"/>
<reference evidence="2" key="2">
    <citation type="submission" date="2024-10" db="UniProtKB">
        <authorList>
            <consortium name="EnsemblProtists"/>
        </authorList>
    </citation>
    <scope>IDENTIFICATION</scope>
</reference>
<dbReference type="EnsemblProtists" id="EOD28748">
    <property type="protein sequence ID" value="EOD28748"/>
    <property type="gene ID" value="EMIHUDRAFT_234566"/>
</dbReference>
<proteinExistence type="predicted"/>
<dbReference type="PANTHER" id="PTHR34203:SF13">
    <property type="entry name" value="EXPRESSED PROTEIN"/>
    <property type="match status" value="1"/>
</dbReference>
<dbReference type="Pfam" id="PF05050">
    <property type="entry name" value="Methyltransf_21"/>
    <property type="match status" value="1"/>
</dbReference>
<dbReference type="Proteomes" id="UP000013827">
    <property type="component" value="Unassembled WGS sequence"/>
</dbReference>
<organism evidence="2 3">
    <name type="scientific">Emiliania huxleyi (strain CCMP1516)</name>
    <dbReference type="NCBI Taxonomy" id="280463"/>
    <lineage>
        <taxon>Eukaryota</taxon>
        <taxon>Haptista</taxon>
        <taxon>Haptophyta</taxon>
        <taxon>Prymnesiophyceae</taxon>
        <taxon>Isochrysidales</taxon>
        <taxon>Noelaerhabdaceae</taxon>
        <taxon>Emiliania</taxon>
    </lineage>
</organism>
<evidence type="ECO:0000313" key="3">
    <source>
        <dbReference type="Proteomes" id="UP000013827"/>
    </source>
</evidence>
<dbReference type="SUPFAM" id="SSF53335">
    <property type="entry name" value="S-adenosyl-L-methionine-dependent methyltransferases"/>
    <property type="match status" value="1"/>
</dbReference>
<feature type="domain" description="Methyltransferase FkbM" evidence="1">
    <location>
        <begin position="67"/>
        <end position="209"/>
    </location>
</feature>
<protein>
    <recommendedName>
        <fullName evidence="1">Methyltransferase FkbM domain-containing protein</fullName>
    </recommendedName>
</protein>
<dbReference type="eggNOG" id="ENOG502SB1C">
    <property type="taxonomic scope" value="Eukaryota"/>
</dbReference>